<dbReference type="InterPro" id="IPR001753">
    <property type="entry name" value="Enoyl-CoA_hydra/iso"/>
</dbReference>
<dbReference type="AlphaFoldDB" id="A0A9D1I010"/>
<dbReference type="EC" id="4.2.1.150" evidence="6"/>
<dbReference type="GO" id="GO:0018812">
    <property type="term" value="F:3-hydroxyacyl-CoA dehydratase activity"/>
    <property type="evidence" value="ECO:0007669"/>
    <property type="project" value="UniProtKB-EC"/>
</dbReference>
<name>A0A9D1I010_9FIRM</name>
<dbReference type="PANTHER" id="PTHR11941">
    <property type="entry name" value="ENOYL-COA HYDRATASE-RELATED"/>
    <property type="match status" value="1"/>
</dbReference>
<evidence type="ECO:0000256" key="7">
    <source>
        <dbReference type="RuleBase" id="RU003707"/>
    </source>
</evidence>
<reference evidence="8" key="2">
    <citation type="journal article" date="2021" name="PeerJ">
        <title>Extensive microbial diversity within the chicken gut microbiome revealed by metagenomics and culture.</title>
        <authorList>
            <person name="Gilroy R."/>
            <person name="Ravi A."/>
            <person name="Getino M."/>
            <person name="Pursley I."/>
            <person name="Horton D.L."/>
            <person name="Alikhan N.F."/>
            <person name="Baker D."/>
            <person name="Gharbi K."/>
            <person name="Hall N."/>
            <person name="Watson M."/>
            <person name="Adriaenssens E.M."/>
            <person name="Foster-Nyarko E."/>
            <person name="Jarju S."/>
            <person name="Secka A."/>
            <person name="Antonio M."/>
            <person name="Oren A."/>
            <person name="Chaudhuri R.R."/>
            <person name="La Ragione R."/>
            <person name="Hildebrand F."/>
            <person name="Pallen M.J."/>
        </authorList>
    </citation>
    <scope>NUCLEOTIDE SEQUENCE</scope>
    <source>
        <strain evidence="8">ChiHcec3-6078</strain>
    </source>
</reference>
<evidence type="ECO:0000256" key="3">
    <source>
        <dbReference type="ARBA" id="ARBA00011881"/>
    </source>
</evidence>
<keyword evidence="4" id="KW-0456">Lyase</keyword>
<dbReference type="CDD" id="cd06558">
    <property type="entry name" value="crotonase-like"/>
    <property type="match status" value="1"/>
</dbReference>
<proteinExistence type="inferred from homology"/>
<dbReference type="EMBL" id="DVMP01000081">
    <property type="protein sequence ID" value="HIU25691.1"/>
    <property type="molecule type" value="Genomic_DNA"/>
</dbReference>
<evidence type="ECO:0000313" key="8">
    <source>
        <dbReference type="EMBL" id="HIU25691.1"/>
    </source>
</evidence>
<dbReference type="InterPro" id="IPR018376">
    <property type="entry name" value="Enoyl-CoA_hyd/isom_CS"/>
</dbReference>
<evidence type="ECO:0000256" key="6">
    <source>
        <dbReference type="ARBA" id="ARBA00067035"/>
    </source>
</evidence>
<comment type="caution">
    <text evidence="8">The sequence shown here is derived from an EMBL/GenBank/DDBJ whole genome shotgun (WGS) entry which is preliminary data.</text>
</comment>
<sequence>MTDVIIEKKGHTALMTLNRPSSLNALCEEFMSSVSGALDEVLNDSDIYTLIITGSGKAFISGADIKEMYGKNSREIFDWSSLGSGLNMKIETMEIPVIAAINGYAFGGGLELAMACDIRIASENAVMGLPETGLGVICGAGGTQRLPRLIGESAARELIFTASSIDAGRALSLGLVSHVVPGERLLEKAFSIAGEIEKNGQLAVRAAKKAVNAARNTKIEDGCLLERRLFSALFDTEDQKTGMGAFIAGKKNVVFKNR</sequence>
<evidence type="ECO:0000256" key="2">
    <source>
        <dbReference type="ARBA" id="ARBA00005254"/>
    </source>
</evidence>
<dbReference type="FunFam" id="1.10.12.10:FF:000001">
    <property type="entry name" value="Probable enoyl-CoA hydratase, mitochondrial"/>
    <property type="match status" value="1"/>
</dbReference>
<organism evidence="8 9">
    <name type="scientific">Candidatus Allocopromorpha excrementigallinarum</name>
    <dbReference type="NCBI Taxonomy" id="2840742"/>
    <lineage>
        <taxon>Bacteria</taxon>
        <taxon>Bacillati</taxon>
        <taxon>Bacillota</taxon>
        <taxon>Clostridia</taxon>
        <taxon>Eubacteriales</taxon>
        <taxon>Eubacteriaceae</taxon>
        <taxon>Eubacteriaceae incertae sedis</taxon>
        <taxon>Candidatus Allocopromorpha</taxon>
    </lineage>
</organism>
<accession>A0A9D1I010</accession>
<comment type="catalytic activity">
    <reaction evidence="5">
        <text>a short-chain (3S)-3-hydroxyacyl-CoA = a short-chain (2E)-enoyl-CoA + H2O</text>
        <dbReference type="Rhea" id="RHEA:52664"/>
        <dbReference type="ChEBI" id="CHEBI:15377"/>
        <dbReference type="ChEBI" id="CHEBI:87488"/>
        <dbReference type="ChEBI" id="CHEBI:136760"/>
        <dbReference type="EC" id="4.2.1.150"/>
    </reaction>
</comment>
<dbReference type="GO" id="GO:0006635">
    <property type="term" value="P:fatty acid beta-oxidation"/>
    <property type="evidence" value="ECO:0007669"/>
    <property type="project" value="TreeGrafter"/>
</dbReference>
<dbReference type="SUPFAM" id="SSF52096">
    <property type="entry name" value="ClpP/crotonase"/>
    <property type="match status" value="1"/>
</dbReference>
<protein>
    <recommendedName>
        <fullName evidence="6">short-chain-enoyl-CoA hydratase</fullName>
        <ecNumber evidence="6">4.2.1.150</ecNumber>
    </recommendedName>
</protein>
<dbReference type="InterPro" id="IPR029045">
    <property type="entry name" value="ClpP/crotonase-like_dom_sf"/>
</dbReference>
<dbReference type="Gene3D" id="1.10.12.10">
    <property type="entry name" value="Lyase 2-enoyl-coa Hydratase, Chain A, domain 2"/>
    <property type="match status" value="1"/>
</dbReference>
<dbReference type="PROSITE" id="PS00166">
    <property type="entry name" value="ENOYL_COA_HYDRATASE"/>
    <property type="match status" value="1"/>
</dbReference>
<dbReference type="Proteomes" id="UP000824090">
    <property type="component" value="Unassembled WGS sequence"/>
</dbReference>
<comment type="similarity">
    <text evidence="2 7">Belongs to the enoyl-CoA hydratase/isomerase family.</text>
</comment>
<evidence type="ECO:0000313" key="9">
    <source>
        <dbReference type="Proteomes" id="UP000824090"/>
    </source>
</evidence>
<evidence type="ECO:0000256" key="4">
    <source>
        <dbReference type="ARBA" id="ARBA00023239"/>
    </source>
</evidence>
<dbReference type="FunFam" id="3.90.226.10:FF:000009">
    <property type="entry name" value="Carnitinyl-CoA dehydratase"/>
    <property type="match status" value="1"/>
</dbReference>
<comment type="subunit">
    <text evidence="3">Homotetramer.</text>
</comment>
<dbReference type="InterPro" id="IPR014748">
    <property type="entry name" value="Enoyl-CoA_hydra_C"/>
</dbReference>
<reference evidence="8" key="1">
    <citation type="submission" date="2020-10" db="EMBL/GenBank/DDBJ databases">
        <authorList>
            <person name="Gilroy R."/>
        </authorList>
    </citation>
    <scope>NUCLEOTIDE SEQUENCE</scope>
    <source>
        <strain evidence="8">ChiHcec3-6078</strain>
    </source>
</reference>
<evidence type="ECO:0000256" key="1">
    <source>
        <dbReference type="ARBA" id="ARBA00005086"/>
    </source>
</evidence>
<comment type="pathway">
    <text evidence="1">Lipid metabolism; butanoate metabolism.</text>
</comment>
<dbReference type="Gene3D" id="3.90.226.10">
    <property type="entry name" value="2-enoyl-CoA Hydratase, Chain A, domain 1"/>
    <property type="match status" value="1"/>
</dbReference>
<dbReference type="Pfam" id="PF00378">
    <property type="entry name" value="ECH_1"/>
    <property type="match status" value="1"/>
</dbReference>
<dbReference type="PANTHER" id="PTHR11941:SF54">
    <property type="entry name" value="ENOYL-COA HYDRATASE, MITOCHONDRIAL"/>
    <property type="match status" value="1"/>
</dbReference>
<gene>
    <name evidence="8" type="ORF">IAC50_04285</name>
</gene>
<evidence type="ECO:0000256" key="5">
    <source>
        <dbReference type="ARBA" id="ARBA00050624"/>
    </source>
</evidence>